<name>A0A498K284_MALDO</name>
<feature type="region of interest" description="Disordered" evidence="1">
    <location>
        <begin position="63"/>
        <end position="84"/>
    </location>
</feature>
<evidence type="ECO:0000256" key="1">
    <source>
        <dbReference type="SAM" id="MobiDB-lite"/>
    </source>
</evidence>
<accession>A0A498K284</accession>
<dbReference type="Proteomes" id="UP000290289">
    <property type="component" value="Chromosome 5"/>
</dbReference>
<reference evidence="2 3" key="1">
    <citation type="submission" date="2018-10" db="EMBL/GenBank/DDBJ databases">
        <title>A high-quality apple genome assembly.</title>
        <authorList>
            <person name="Hu J."/>
        </authorList>
    </citation>
    <scope>NUCLEOTIDE SEQUENCE [LARGE SCALE GENOMIC DNA]</scope>
    <source>
        <strain evidence="3">cv. HFTH1</strain>
        <tissue evidence="2">Young leaf</tissue>
    </source>
</reference>
<feature type="region of interest" description="Disordered" evidence="1">
    <location>
        <begin position="1"/>
        <end position="42"/>
    </location>
</feature>
<sequence length="336" mass="36895">MSEPSYKIRPVSSDPNREPNKAQARLSKLQSEFSPPSVPSTCSNTITLTTGDGSAPAIRPVARQQRPEDQFRINSPYAQPTPFPPNYSKPSAVRPSYPPASASSFFTTISGSTRFNPERVGAVFRLRTRPPTMFLLETILPYGLPVSNLLEPQIEPSLKSVVFVETLADLYSVQSSRGPTPQSFPIPASKQAQMSLVLLSLLAIASAKVFFAERFEDGWDKRCEYLHQPGKKRRLTADQVQFLEKKLRCGKQAGTREESPVGKGHWLASVHSLCLISPLLSLFPKKLGCRGFLDKTHSAMNKSDPARNLDEDDVVKAAEATVKATKIAVDEASAPL</sequence>
<dbReference type="EMBL" id="RDQH01000331">
    <property type="protein sequence ID" value="RXI00414.1"/>
    <property type="molecule type" value="Genomic_DNA"/>
</dbReference>
<protein>
    <submittedName>
        <fullName evidence="2">Uncharacterized protein</fullName>
    </submittedName>
</protein>
<evidence type="ECO:0000313" key="2">
    <source>
        <dbReference type="EMBL" id="RXI00414.1"/>
    </source>
</evidence>
<dbReference type="AlphaFoldDB" id="A0A498K284"/>
<proteinExistence type="predicted"/>
<evidence type="ECO:0000313" key="3">
    <source>
        <dbReference type="Proteomes" id="UP000290289"/>
    </source>
</evidence>
<comment type="caution">
    <text evidence="2">The sequence shown here is derived from an EMBL/GenBank/DDBJ whole genome shotgun (WGS) entry which is preliminary data.</text>
</comment>
<gene>
    <name evidence="2" type="ORF">DVH24_037962</name>
</gene>
<organism evidence="2 3">
    <name type="scientific">Malus domestica</name>
    <name type="common">Apple</name>
    <name type="synonym">Pyrus malus</name>
    <dbReference type="NCBI Taxonomy" id="3750"/>
    <lineage>
        <taxon>Eukaryota</taxon>
        <taxon>Viridiplantae</taxon>
        <taxon>Streptophyta</taxon>
        <taxon>Embryophyta</taxon>
        <taxon>Tracheophyta</taxon>
        <taxon>Spermatophyta</taxon>
        <taxon>Magnoliopsida</taxon>
        <taxon>eudicotyledons</taxon>
        <taxon>Gunneridae</taxon>
        <taxon>Pentapetalae</taxon>
        <taxon>rosids</taxon>
        <taxon>fabids</taxon>
        <taxon>Rosales</taxon>
        <taxon>Rosaceae</taxon>
        <taxon>Amygdaloideae</taxon>
        <taxon>Maleae</taxon>
        <taxon>Malus</taxon>
    </lineage>
</organism>
<feature type="compositionally biased region" description="Polar residues" evidence="1">
    <location>
        <begin position="28"/>
        <end position="42"/>
    </location>
</feature>
<keyword evidence="3" id="KW-1185">Reference proteome</keyword>